<name>A0A2G5TWS1_9PELO</name>
<gene>
    <name evidence="2" type="primary">Cnig_chr_IV.g12319</name>
    <name evidence="2" type="ORF">B9Z55_012319</name>
</gene>
<accession>A0A2G5TWS1</accession>
<feature type="domain" description="Sdz-33 F-box" evidence="1">
    <location>
        <begin position="182"/>
        <end position="235"/>
    </location>
</feature>
<evidence type="ECO:0000313" key="3">
    <source>
        <dbReference type="Proteomes" id="UP000230233"/>
    </source>
</evidence>
<dbReference type="AlphaFoldDB" id="A0A2G5TWS1"/>
<comment type="caution">
    <text evidence="2">The sequence shown here is derived from an EMBL/GenBank/DDBJ whole genome shotgun (WGS) entry which is preliminary data.</text>
</comment>
<dbReference type="Pfam" id="PF07735">
    <property type="entry name" value="FBA_2"/>
    <property type="match status" value="1"/>
</dbReference>
<protein>
    <recommendedName>
        <fullName evidence="1">Sdz-33 F-box domain-containing protein</fullName>
    </recommendedName>
</protein>
<dbReference type="Proteomes" id="UP000230233">
    <property type="component" value="Chromosome IV"/>
</dbReference>
<organism evidence="2 3">
    <name type="scientific">Caenorhabditis nigoni</name>
    <dbReference type="NCBI Taxonomy" id="1611254"/>
    <lineage>
        <taxon>Eukaryota</taxon>
        <taxon>Metazoa</taxon>
        <taxon>Ecdysozoa</taxon>
        <taxon>Nematoda</taxon>
        <taxon>Chromadorea</taxon>
        <taxon>Rhabditida</taxon>
        <taxon>Rhabditina</taxon>
        <taxon>Rhabditomorpha</taxon>
        <taxon>Rhabditoidea</taxon>
        <taxon>Rhabditidae</taxon>
        <taxon>Peloderinae</taxon>
        <taxon>Caenorhabditis</taxon>
    </lineage>
</organism>
<evidence type="ECO:0000259" key="1">
    <source>
        <dbReference type="Pfam" id="PF07735"/>
    </source>
</evidence>
<keyword evidence="3" id="KW-1185">Reference proteome</keyword>
<proteinExistence type="predicted"/>
<evidence type="ECO:0000313" key="2">
    <source>
        <dbReference type="EMBL" id="PIC31714.1"/>
    </source>
</evidence>
<dbReference type="PANTHER" id="PTHR21503:SF8">
    <property type="entry name" value="F-BOX ASSOCIATED DOMAIN-CONTAINING PROTEIN-RELATED"/>
    <property type="match status" value="1"/>
</dbReference>
<dbReference type="EMBL" id="PDUG01000004">
    <property type="protein sequence ID" value="PIC31714.1"/>
    <property type="molecule type" value="Genomic_DNA"/>
</dbReference>
<dbReference type="PANTHER" id="PTHR21503">
    <property type="entry name" value="F-BOX-CONTAINING HYPOTHETICAL PROTEIN C.ELEGANS"/>
    <property type="match status" value="1"/>
</dbReference>
<reference evidence="3" key="1">
    <citation type="submission" date="2017-10" db="EMBL/GenBank/DDBJ databases">
        <title>Rapid genome shrinkage in a self-fertile nematode reveals novel sperm competition proteins.</title>
        <authorList>
            <person name="Yin D."/>
            <person name="Schwarz E.M."/>
            <person name="Thomas C.G."/>
            <person name="Felde R.L."/>
            <person name="Korf I.F."/>
            <person name="Cutter A.D."/>
            <person name="Schartner C.M."/>
            <person name="Ralston E.J."/>
            <person name="Meyer B.J."/>
            <person name="Haag E.S."/>
        </authorList>
    </citation>
    <scope>NUCLEOTIDE SEQUENCE [LARGE SCALE GENOMIC DNA]</scope>
    <source>
        <strain evidence="3">JU1422</strain>
    </source>
</reference>
<sequence>MPRVIFRIIFSLLSKRAKSIAKLICLNLLDILITSEGDPQIWFKVPTHPGLDWVIDYNKQYEPSVYPAFHSSLTGPKAVHFLILHDNGNILEDMKQMVEHICEVFRSPISNIRIFDESLIEWIIKFQPTIRRAWILKSAISSAETMDRVLKNIKVTNFLGLEPLTIDEKFQFTESIPSRSVFVWNSFWLTLPSILNGANSIIRLYDSKLTGKDINTILKEWQKGTKLRNLEYLKIEFVPLEGHDSYSEILDDLNFTHEDENNGRPTTVEIGDDWKITLPMEHSGCDLIRSDGMIGSIVDIGSDWSGKERKIRFSFLVWRKQS</sequence>
<dbReference type="InterPro" id="IPR012885">
    <property type="entry name" value="F-box_Sdz-33"/>
</dbReference>